<name>A0ABW2YSB6_9SPHI</name>
<comment type="caution">
    <text evidence="14">The sequence shown here is derived from an EMBL/GenBank/DDBJ whole genome shotgun (WGS) entry which is preliminary data.</text>
</comment>
<dbReference type="InterPro" id="IPR037143">
    <property type="entry name" value="4-PPantetheinyl_Trfase_dom_sf"/>
</dbReference>
<dbReference type="RefSeq" id="WP_377097532.1">
    <property type="nucleotide sequence ID" value="NZ_JBHTHU010000001.1"/>
</dbReference>
<comment type="function">
    <text evidence="1">Involved in the biosynthesis of the siderophore enterobactin (enterochelin), which is a macrocyclic trimeric lactone of N-(2,3-dihydroxybenzoyl)-serine. The serine trilactone serves as a scaffolding for the three catechol functionalities that provide hexadentate coordination for the tightly ligated iron(2+) atoms. Plays an essential role in the assembly of the enterobactin by catalyzing the transfer of the 4'-phosphopantetheine (Ppant) moiety from coenzyme A to the apo-domains of both EntB (ArCP domain) and EntF (PCP domain) to yield their holo-forms which make them competent for the activation of 2,3-dihydroxybenzoate (DHB) and L-serine, respectively.</text>
</comment>
<comment type="similarity">
    <text evidence="3">Belongs to the P-Pant transferase superfamily. EntD family.</text>
</comment>
<dbReference type="Proteomes" id="UP001596958">
    <property type="component" value="Unassembled WGS sequence"/>
</dbReference>
<dbReference type="SUPFAM" id="SSF56214">
    <property type="entry name" value="4'-phosphopantetheinyl transferase"/>
    <property type="match status" value="2"/>
</dbReference>
<dbReference type="Gene3D" id="3.90.470.20">
    <property type="entry name" value="4'-phosphopantetheinyl transferase domain"/>
    <property type="match status" value="2"/>
</dbReference>
<comment type="catalytic activity">
    <reaction evidence="10">
        <text>apo-[aryl-carrier protein] + CoA = holo-[aryl-carrier protein] + adenosine 3',5'-bisphosphate + H(+)</text>
        <dbReference type="Rhea" id="RHEA:48404"/>
        <dbReference type="Rhea" id="RHEA-COMP:15903"/>
        <dbReference type="Rhea" id="RHEA-COMP:17557"/>
        <dbReference type="ChEBI" id="CHEBI:15378"/>
        <dbReference type="ChEBI" id="CHEBI:29999"/>
        <dbReference type="ChEBI" id="CHEBI:57287"/>
        <dbReference type="ChEBI" id="CHEBI:58343"/>
        <dbReference type="ChEBI" id="CHEBI:64479"/>
    </reaction>
</comment>
<dbReference type="InterPro" id="IPR003542">
    <property type="entry name" value="Enbac_synth_compD-like"/>
</dbReference>
<evidence type="ECO:0000256" key="7">
    <source>
        <dbReference type="ARBA" id="ARBA00023191"/>
    </source>
</evidence>
<protein>
    <recommendedName>
        <fullName evidence="5">Enterobactin synthase component D</fullName>
    </recommendedName>
    <alternativeName>
        <fullName evidence="8">4'-phosphopantetheinyl transferase EntD</fullName>
    </alternativeName>
    <alternativeName>
        <fullName evidence="9">Enterochelin synthase D</fullName>
    </alternativeName>
</protein>
<evidence type="ECO:0000256" key="4">
    <source>
        <dbReference type="ARBA" id="ARBA00011503"/>
    </source>
</evidence>
<comment type="pathway">
    <text evidence="2">Siderophore biosynthesis; enterobactin biosynthesis.</text>
</comment>
<dbReference type="PRINTS" id="PR01399">
    <property type="entry name" value="ENTSNTHTASED"/>
</dbReference>
<evidence type="ECO:0000256" key="1">
    <source>
        <dbReference type="ARBA" id="ARBA00003937"/>
    </source>
</evidence>
<feature type="domain" description="4'-phosphopantetheinyl transferase N-terminal" evidence="13">
    <location>
        <begin position="32"/>
        <end position="97"/>
    </location>
</feature>
<feature type="domain" description="4'-phosphopantetheinyl transferase" evidence="12">
    <location>
        <begin position="105"/>
        <end position="179"/>
    </location>
</feature>
<comment type="catalytic activity">
    <reaction evidence="11">
        <text>apo-[peptidyl-carrier protein] + CoA = holo-[peptidyl-carrier protein] + adenosine 3',5'-bisphosphate + H(+)</text>
        <dbReference type="Rhea" id="RHEA:46228"/>
        <dbReference type="Rhea" id="RHEA-COMP:11479"/>
        <dbReference type="Rhea" id="RHEA-COMP:11480"/>
        <dbReference type="ChEBI" id="CHEBI:15378"/>
        <dbReference type="ChEBI" id="CHEBI:29999"/>
        <dbReference type="ChEBI" id="CHEBI:57287"/>
        <dbReference type="ChEBI" id="CHEBI:58343"/>
        <dbReference type="ChEBI" id="CHEBI:64479"/>
    </reaction>
</comment>
<evidence type="ECO:0000313" key="14">
    <source>
        <dbReference type="EMBL" id="MFD0749302.1"/>
    </source>
</evidence>
<evidence type="ECO:0000256" key="8">
    <source>
        <dbReference type="ARBA" id="ARBA00029894"/>
    </source>
</evidence>
<keyword evidence="15" id="KW-1185">Reference proteome</keyword>
<accession>A0ABW2YSB6</accession>
<evidence type="ECO:0000313" key="15">
    <source>
        <dbReference type="Proteomes" id="UP001596958"/>
    </source>
</evidence>
<keyword evidence="7" id="KW-0259">Enterobactin biosynthesis</keyword>
<reference evidence="15" key="1">
    <citation type="journal article" date="2019" name="Int. J. Syst. Evol. Microbiol.">
        <title>The Global Catalogue of Microorganisms (GCM) 10K type strain sequencing project: providing services to taxonomists for standard genome sequencing and annotation.</title>
        <authorList>
            <consortium name="The Broad Institute Genomics Platform"/>
            <consortium name="The Broad Institute Genome Sequencing Center for Infectious Disease"/>
            <person name="Wu L."/>
            <person name="Ma J."/>
        </authorList>
    </citation>
    <scope>NUCLEOTIDE SEQUENCE [LARGE SCALE GENOMIC DNA]</scope>
    <source>
        <strain evidence="15">CCUG 63418</strain>
    </source>
</reference>
<dbReference type="InterPro" id="IPR041354">
    <property type="entry name" value="4PPT_N"/>
</dbReference>
<organism evidence="14 15">
    <name type="scientific">Mucilaginibacter calamicampi</name>
    <dbReference type="NCBI Taxonomy" id="1302352"/>
    <lineage>
        <taxon>Bacteria</taxon>
        <taxon>Pseudomonadati</taxon>
        <taxon>Bacteroidota</taxon>
        <taxon>Sphingobacteriia</taxon>
        <taxon>Sphingobacteriales</taxon>
        <taxon>Sphingobacteriaceae</taxon>
        <taxon>Mucilaginibacter</taxon>
    </lineage>
</organism>
<evidence type="ECO:0000256" key="5">
    <source>
        <dbReference type="ARBA" id="ARBA00019087"/>
    </source>
</evidence>
<keyword evidence="6 14" id="KW-0808">Transferase</keyword>
<evidence type="ECO:0000256" key="9">
    <source>
        <dbReference type="ARBA" id="ARBA00031996"/>
    </source>
</evidence>
<evidence type="ECO:0000256" key="2">
    <source>
        <dbReference type="ARBA" id="ARBA00004993"/>
    </source>
</evidence>
<dbReference type="GO" id="GO:0016740">
    <property type="term" value="F:transferase activity"/>
    <property type="evidence" value="ECO:0007669"/>
    <property type="project" value="UniProtKB-KW"/>
</dbReference>
<evidence type="ECO:0000259" key="13">
    <source>
        <dbReference type="Pfam" id="PF17837"/>
    </source>
</evidence>
<evidence type="ECO:0000256" key="10">
    <source>
        <dbReference type="ARBA" id="ARBA00049176"/>
    </source>
</evidence>
<dbReference type="PANTHER" id="PTHR38096">
    <property type="entry name" value="ENTEROBACTIN SYNTHASE COMPONENT D"/>
    <property type="match status" value="1"/>
</dbReference>
<dbReference type="EMBL" id="JBHTHU010000001">
    <property type="protein sequence ID" value="MFD0749302.1"/>
    <property type="molecule type" value="Genomic_DNA"/>
</dbReference>
<evidence type="ECO:0000256" key="6">
    <source>
        <dbReference type="ARBA" id="ARBA00022679"/>
    </source>
</evidence>
<gene>
    <name evidence="14" type="ORF">ACFQZS_04055</name>
</gene>
<dbReference type="InterPro" id="IPR008278">
    <property type="entry name" value="4-PPantetheinyl_Trfase_dom"/>
</dbReference>
<dbReference type="Pfam" id="PF01648">
    <property type="entry name" value="ACPS"/>
    <property type="match status" value="1"/>
</dbReference>
<evidence type="ECO:0000256" key="11">
    <source>
        <dbReference type="ARBA" id="ARBA00049191"/>
    </source>
</evidence>
<sequence>MNTPGPLLVLDAQIAQYFTDVFIDDTLLTAAEKAIVAGAAKKRIRDFSTGRFCAKQALAQFGLKNIELLRVEDKQPLWPPGFTGSISHANDFCGAVAVNTNIFKSIGLDIEKIGSITEEMWRMLYTEQEYLLLENDFKNEQDIFAMLLFSVKESFYKLQYPLTGLFLDFTDVNLKWDGLSFIPESELLIGNNAIDLSQVRIQWLKHNDYIVSLCYILK</sequence>
<dbReference type="PANTHER" id="PTHR38096:SF1">
    <property type="entry name" value="ENTEROBACTIN SYNTHASE COMPONENT D"/>
    <property type="match status" value="1"/>
</dbReference>
<proteinExistence type="inferred from homology"/>
<evidence type="ECO:0000259" key="12">
    <source>
        <dbReference type="Pfam" id="PF01648"/>
    </source>
</evidence>
<dbReference type="Pfam" id="PF17837">
    <property type="entry name" value="4PPT_N"/>
    <property type="match status" value="1"/>
</dbReference>
<comment type="subunit">
    <text evidence="4">EntB, EntD, EntE, and EntF form a multienzyme complex called enterobactin synthase.</text>
</comment>
<evidence type="ECO:0000256" key="3">
    <source>
        <dbReference type="ARBA" id="ARBA00008342"/>
    </source>
</evidence>